<dbReference type="InterPro" id="IPR035902">
    <property type="entry name" value="Nuc_phospho_transferase"/>
</dbReference>
<dbReference type="InterPro" id="IPR000312">
    <property type="entry name" value="Glycosyl_Trfase_fam3"/>
</dbReference>
<dbReference type="Gene3D" id="1.20.970.10">
    <property type="entry name" value="Transferase, Pyrimidine Nucleoside Phosphorylase, Chain C"/>
    <property type="match status" value="1"/>
</dbReference>
<comment type="similarity">
    <text evidence="9">In the C-terminal section; belongs to the anthranilate phosphoribosyltransferase family.</text>
</comment>
<dbReference type="Pfam" id="PF02885">
    <property type="entry name" value="Glycos_trans_3N"/>
    <property type="match status" value="1"/>
</dbReference>
<comment type="subunit">
    <text evidence="10">Homodimer.</text>
</comment>
<dbReference type="SUPFAM" id="SSF52317">
    <property type="entry name" value="Class I glutamine amidotransferase-like"/>
    <property type="match status" value="1"/>
</dbReference>
<evidence type="ECO:0000256" key="4">
    <source>
        <dbReference type="ARBA" id="ARBA00022679"/>
    </source>
</evidence>
<evidence type="ECO:0000256" key="8">
    <source>
        <dbReference type="ARBA" id="ARBA00052328"/>
    </source>
</evidence>
<feature type="binding site" evidence="10">
    <location>
        <position position="310"/>
    </location>
    <ligand>
        <name>anthranilate</name>
        <dbReference type="ChEBI" id="CHEBI:16567"/>
        <label>1</label>
    </ligand>
</feature>
<proteinExistence type="inferred from homology"/>
<evidence type="ECO:0000256" key="7">
    <source>
        <dbReference type="ARBA" id="ARBA00023141"/>
    </source>
</evidence>
<dbReference type="FunFam" id="3.40.50.880:FF:000003">
    <property type="entry name" value="Anthranilate synthase component II"/>
    <property type="match status" value="1"/>
</dbReference>
<evidence type="ECO:0000256" key="6">
    <source>
        <dbReference type="ARBA" id="ARBA00022962"/>
    </source>
</evidence>
<feature type="domain" description="Glutamine amidotransferase" evidence="11">
    <location>
        <begin position="4"/>
        <end position="187"/>
    </location>
</feature>
<comment type="caution">
    <text evidence="10">Lacks conserved residue(s) required for the propagation of feature annotation.</text>
</comment>
<gene>
    <name evidence="10 14" type="primary">trpD</name>
    <name evidence="14" type="ORF">CXU09_01930</name>
</gene>
<evidence type="ECO:0000256" key="9">
    <source>
        <dbReference type="ARBA" id="ARBA00061188"/>
    </source>
</evidence>
<dbReference type="CDD" id="cd01743">
    <property type="entry name" value="GATase1_Anthranilate_Synthase"/>
    <property type="match status" value="1"/>
</dbReference>
<keyword evidence="7 10" id="KW-0057">Aromatic amino acid biosynthesis</keyword>
<dbReference type="Pfam" id="PF00117">
    <property type="entry name" value="GATase"/>
    <property type="match status" value="1"/>
</dbReference>
<feature type="binding site" evidence="10">
    <location>
        <position position="425"/>
    </location>
    <ligand>
        <name>Mg(2+)</name>
        <dbReference type="ChEBI" id="CHEBI:18420"/>
        <label>1</label>
    </ligand>
</feature>
<dbReference type="AlphaFoldDB" id="A0AAP8TA95"/>
<dbReference type="HAMAP" id="MF_00211">
    <property type="entry name" value="TrpD"/>
    <property type="match status" value="1"/>
</dbReference>
<feature type="binding site" evidence="10">
    <location>
        <begin position="307"/>
        <end position="315"/>
    </location>
    <ligand>
        <name>5-phospho-alpha-D-ribose 1-diphosphate</name>
        <dbReference type="ChEBI" id="CHEBI:58017"/>
    </ligand>
</feature>
<dbReference type="PROSITE" id="PS51273">
    <property type="entry name" value="GATASE_TYPE_1"/>
    <property type="match status" value="1"/>
</dbReference>
<feature type="domain" description="Glycosyl transferase family 3 N-terminal" evidence="13">
    <location>
        <begin position="203"/>
        <end position="257"/>
    </location>
</feature>
<dbReference type="InterPro" id="IPR006221">
    <property type="entry name" value="TrpG/PapA_dom"/>
</dbReference>
<feature type="binding site" evidence="10">
    <location>
        <position position="425"/>
    </location>
    <ligand>
        <name>Mg(2+)</name>
        <dbReference type="ChEBI" id="CHEBI:18420"/>
        <label>2</label>
    </ligand>
</feature>
<dbReference type="InterPro" id="IPR005940">
    <property type="entry name" value="Anthranilate_Pribosyl_Tfrase"/>
</dbReference>
<dbReference type="EC" id="2.4.2.18" evidence="10"/>
<keyword evidence="10" id="KW-0460">Magnesium</keyword>
<dbReference type="PRINTS" id="PR00099">
    <property type="entry name" value="CPSGATASE"/>
</dbReference>
<feature type="binding site" evidence="10">
    <location>
        <position position="279"/>
    </location>
    <ligand>
        <name>anthranilate</name>
        <dbReference type="ChEBI" id="CHEBI:16567"/>
        <label>1</label>
    </ligand>
</feature>
<organism evidence="14 15">
    <name type="scientific">Akkermansia muciniphila</name>
    <dbReference type="NCBI Taxonomy" id="239935"/>
    <lineage>
        <taxon>Bacteria</taxon>
        <taxon>Pseudomonadati</taxon>
        <taxon>Verrucomicrobiota</taxon>
        <taxon>Verrucomicrobiia</taxon>
        <taxon>Verrucomicrobiales</taxon>
        <taxon>Akkermansiaceae</taxon>
        <taxon>Akkermansia</taxon>
    </lineage>
</organism>
<comment type="caution">
    <text evidence="14">The sequence shown here is derived from an EMBL/GenBank/DDBJ whole genome shotgun (WGS) entry which is preliminary data.</text>
</comment>
<dbReference type="NCBIfam" id="TIGR01245">
    <property type="entry name" value="trpD"/>
    <property type="match status" value="1"/>
</dbReference>
<comment type="pathway">
    <text evidence="1 10">Amino-acid biosynthesis; L-tryptophan biosynthesis; L-tryptophan from chorismate: step 2/5.</text>
</comment>
<keyword evidence="3 10" id="KW-0328">Glycosyltransferase</keyword>
<dbReference type="GO" id="GO:0004048">
    <property type="term" value="F:anthranilate phosphoribosyltransferase activity"/>
    <property type="evidence" value="ECO:0007669"/>
    <property type="project" value="UniProtKB-UniRule"/>
</dbReference>
<feature type="binding site" evidence="10">
    <location>
        <begin position="282"/>
        <end position="283"/>
    </location>
    <ligand>
        <name>5-phospho-alpha-D-ribose 1-diphosphate</name>
        <dbReference type="ChEBI" id="CHEBI:58017"/>
    </ligand>
</feature>
<name>A0AAP8TA95_9BACT</name>
<dbReference type="Pfam" id="PF00591">
    <property type="entry name" value="Glycos_transf_3"/>
    <property type="match status" value="1"/>
</dbReference>
<dbReference type="GO" id="GO:0000287">
    <property type="term" value="F:magnesium ion binding"/>
    <property type="evidence" value="ECO:0007669"/>
    <property type="project" value="UniProtKB-UniRule"/>
</dbReference>
<dbReference type="PANTHER" id="PTHR43285">
    <property type="entry name" value="ANTHRANILATE PHOSPHORIBOSYLTRANSFERASE"/>
    <property type="match status" value="1"/>
</dbReference>
<feature type="domain" description="Glycosyl transferase family 3" evidence="12">
    <location>
        <begin position="272"/>
        <end position="521"/>
    </location>
</feature>
<dbReference type="EMBL" id="PJKN01000001">
    <property type="protein sequence ID" value="PNC57842.1"/>
    <property type="molecule type" value="Genomic_DNA"/>
</dbReference>
<evidence type="ECO:0000256" key="3">
    <source>
        <dbReference type="ARBA" id="ARBA00022676"/>
    </source>
</evidence>
<dbReference type="PANTHER" id="PTHR43285:SF2">
    <property type="entry name" value="ANTHRANILATE PHOSPHORIBOSYLTRANSFERASE"/>
    <property type="match status" value="1"/>
</dbReference>
<evidence type="ECO:0000259" key="13">
    <source>
        <dbReference type="Pfam" id="PF02885"/>
    </source>
</evidence>
<dbReference type="InterPro" id="IPR029062">
    <property type="entry name" value="Class_I_gatase-like"/>
</dbReference>
<keyword evidence="2 10" id="KW-0028">Amino-acid biosynthesis</keyword>
<feature type="binding site" evidence="10">
    <location>
        <position position="424"/>
    </location>
    <ligand>
        <name>Mg(2+)</name>
        <dbReference type="ChEBI" id="CHEBI:18420"/>
        <label>2</label>
    </ligand>
</feature>
<feature type="binding site" evidence="10">
    <location>
        <position position="319"/>
    </location>
    <ligand>
        <name>5-phospho-alpha-D-ribose 1-diphosphate</name>
        <dbReference type="ChEBI" id="CHEBI:58017"/>
    </ligand>
</feature>
<feature type="binding site" evidence="10">
    <location>
        <position position="279"/>
    </location>
    <ligand>
        <name>5-phospho-alpha-D-ribose 1-diphosphate</name>
        <dbReference type="ChEBI" id="CHEBI:58017"/>
    </ligand>
</feature>
<comment type="function">
    <text evidence="10">Catalyzes the transfer of the phosphoribosyl group of 5-phosphorylribose-1-pyrophosphate (PRPP) to anthranilate to yield N-(5'-phosphoribosyl)-anthranilate (PRA).</text>
</comment>
<evidence type="ECO:0000313" key="14">
    <source>
        <dbReference type="EMBL" id="PNC57842.1"/>
    </source>
</evidence>
<dbReference type="NCBIfam" id="TIGR00566">
    <property type="entry name" value="trpG_papA"/>
    <property type="match status" value="1"/>
</dbReference>
<dbReference type="Gene3D" id="3.40.1030.10">
    <property type="entry name" value="Nucleoside phosphorylase/phosphoribosyltransferase catalytic domain"/>
    <property type="match status" value="1"/>
</dbReference>
<evidence type="ECO:0000256" key="10">
    <source>
        <dbReference type="HAMAP-Rule" id="MF_00211"/>
    </source>
</evidence>
<dbReference type="InterPro" id="IPR017926">
    <property type="entry name" value="GATASE"/>
</dbReference>
<dbReference type="RefSeq" id="WP_102735208.1">
    <property type="nucleotide sequence ID" value="NZ_PJKN01000001.1"/>
</dbReference>
<dbReference type="Proteomes" id="UP000235914">
    <property type="component" value="Unassembled WGS sequence"/>
</dbReference>
<evidence type="ECO:0000256" key="2">
    <source>
        <dbReference type="ARBA" id="ARBA00022605"/>
    </source>
</evidence>
<keyword evidence="4 10" id="KW-0808">Transferase</keyword>
<evidence type="ECO:0000259" key="11">
    <source>
        <dbReference type="Pfam" id="PF00117"/>
    </source>
</evidence>
<keyword evidence="6" id="KW-0315">Glutamine amidotransferase</keyword>
<evidence type="ECO:0000313" key="15">
    <source>
        <dbReference type="Proteomes" id="UP000235914"/>
    </source>
</evidence>
<reference evidence="14 15" key="1">
    <citation type="journal article" date="2017" name="BMC Genomics">
        <title>Genome sequencing of 39 Akkermansia muciniphila isolates reveals its population structure, genomic and functional diverisity, and global distribution in mammalian gut microbiotas.</title>
        <authorList>
            <person name="Guo X."/>
            <person name="Li S."/>
            <person name="Zhang J."/>
            <person name="Wu F."/>
            <person name="Li X."/>
            <person name="Wu D."/>
            <person name="Zhang M."/>
            <person name="Ou Z."/>
            <person name="Jie Z."/>
            <person name="Yan Q."/>
            <person name="Li P."/>
            <person name="Yi J."/>
            <person name="Peng Y."/>
        </authorList>
    </citation>
    <scope>NUCLEOTIDE SEQUENCE [LARGE SCALE GENOMIC DNA]</scope>
    <source>
        <strain evidence="14 15">GP43</strain>
    </source>
</reference>
<dbReference type="FunFam" id="3.40.1030.10:FF:000002">
    <property type="entry name" value="Anthranilate phosphoribosyltransferase"/>
    <property type="match status" value="1"/>
</dbReference>
<feature type="binding site" evidence="10">
    <location>
        <position position="365"/>
    </location>
    <ligand>
        <name>anthranilate</name>
        <dbReference type="ChEBI" id="CHEBI:16567"/>
        <label>2</label>
    </ligand>
</feature>
<sequence>MFLFIDNYDSFSWNLVQAFYALGRKPVVHANDDPRILELAASPELEAVCISPGPSHPRNAGLCLEFLKRLPASVPVLGVCLGHQLLGYFAGAEVSRAPYVMHGKSSDIIHDGAGLFSGLPNPMTVGRYHSLVVQSKEDEPNPRFTVTSRGPEGEVMALRYNDRPWVGIQFHPESILTPDGLQLLGNFPDNVVPSGQKEKRISRILDALAAGQDLTADMAAAGFADIMDGRMTPAQAGCFLMGLRMKGETPLEMAHAVGIALGRANRVEGLEGDCIDVVGTGGDGRNSFNCSTATALTLAGMGYRVVKHGNRAVSSSCGSADALEGLGFPLDVAPEDVRRLLDERNFAFLFAPNFHPAFRNVGPIRRELGIRTLFNLLGPLINPARPTHILLGVARPELVELLAETLRQSHIRKAAVVYGAGGYDEVTPLGPTKMMIIHNGRLTPMSLDPSDYGIQPCNPEELAVHSKSEAVDVLKNILAGKGPHAMMDMVILNVGVAMFLLEEHMDLSVCMAKAREAVCAGIGRRTLHAA</sequence>
<evidence type="ECO:0000256" key="1">
    <source>
        <dbReference type="ARBA" id="ARBA00004907"/>
    </source>
</evidence>
<feature type="binding site" evidence="10">
    <location>
        <position position="287"/>
    </location>
    <ligand>
        <name>5-phospho-alpha-D-ribose 1-diphosphate</name>
        <dbReference type="ChEBI" id="CHEBI:58017"/>
    </ligand>
</feature>
<dbReference type="InterPro" id="IPR036320">
    <property type="entry name" value="Glycosyl_Trfase_fam3_N_dom_sf"/>
</dbReference>
<evidence type="ECO:0000259" key="12">
    <source>
        <dbReference type="Pfam" id="PF00591"/>
    </source>
</evidence>
<feature type="binding site" evidence="10">
    <location>
        <begin position="289"/>
        <end position="292"/>
    </location>
    <ligand>
        <name>5-phospho-alpha-D-ribose 1-diphosphate</name>
        <dbReference type="ChEBI" id="CHEBI:58017"/>
    </ligand>
</feature>
<comment type="catalytic activity">
    <reaction evidence="8 10">
        <text>N-(5-phospho-beta-D-ribosyl)anthranilate + diphosphate = 5-phospho-alpha-D-ribose 1-diphosphate + anthranilate</text>
        <dbReference type="Rhea" id="RHEA:11768"/>
        <dbReference type="ChEBI" id="CHEBI:16567"/>
        <dbReference type="ChEBI" id="CHEBI:18277"/>
        <dbReference type="ChEBI" id="CHEBI:33019"/>
        <dbReference type="ChEBI" id="CHEBI:58017"/>
        <dbReference type="EC" id="2.4.2.18"/>
    </reaction>
</comment>
<protein>
    <recommendedName>
        <fullName evidence="10">Anthranilate phosphoribosyltransferase</fullName>
        <ecNumber evidence="10">2.4.2.18</ecNumber>
    </recommendedName>
</protein>
<comment type="similarity">
    <text evidence="10">Belongs to the anthranilate phosphoribosyltransferase family.</text>
</comment>
<dbReference type="SUPFAM" id="SSF52418">
    <property type="entry name" value="Nucleoside phosphorylase/phosphoribosyltransferase catalytic domain"/>
    <property type="match status" value="1"/>
</dbReference>
<dbReference type="GO" id="GO:0000162">
    <property type="term" value="P:L-tryptophan biosynthetic process"/>
    <property type="evidence" value="ECO:0007669"/>
    <property type="project" value="UniProtKB-UniRule"/>
</dbReference>
<dbReference type="PRINTS" id="PR00096">
    <property type="entry name" value="GATASE"/>
</dbReference>
<feature type="binding site" evidence="10">
    <location>
        <position position="291"/>
    </location>
    <ligand>
        <name>Mg(2+)</name>
        <dbReference type="ChEBI" id="CHEBI:18420"/>
        <label>1</label>
    </ligand>
</feature>
<comment type="cofactor">
    <cofactor evidence="10">
        <name>Mg(2+)</name>
        <dbReference type="ChEBI" id="CHEBI:18420"/>
    </cofactor>
    <text evidence="10">Binds 2 magnesium ions per monomer.</text>
</comment>
<evidence type="ECO:0000256" key="5">
    <source>
        <dbReference type="ARBA" id="ARBA00022822"/>
    </source>
</evidence>
<keyword evidence="10" id="KW-0479">Metal-binding</keyword>
<accession>A0AAP8TA95</accession>
<dbReference type="InterPro" id="IPR017459">
    <property type="entry name" value="Glycosyl_Trfase_fam3_N_dom"/>
</dbReference>
<dbReference type="Gene3D" id="3.40.50.880">
    <property type="match status" value="1"/>
</dbReference>
<keyword evidence="5 10" id="KW-0822">Tryptophan biosynthesis</keyword>
<dbReference type="SUPFAM" id="SSF47648">
    <property type="entry name" value="Nucleoside phosphorylase/phosphoribosyltransferase N-terminal domain"/>
    <property type="match status" value="1"/>
</dbReference>
<dbReference type="PRINTS" id="PR00097">
    <property type="entry name" value="ANTSNTHASEII"/>
</dbReference>
<dbReference type="GO" id="GO:0005829">
    <property type="term" value="C:cytosol"/>
    <property type="evidence" value="ECO:0007669"/>
    <property type="project" value="TreeGrafter"/>
</dbReference>